<protein>
    <submittedName>
        <fullName evidence="1">Uncharacterized protein</fullName>
    </submittedName>
</protein>
<feature type="non-terminal residue" evidence="1">
    <location>
        <position position="1"/>
    </location>
</feature>
<proteinExistence type="predicted"/>
<reference evidence="1 2" key="1">
    <citation type="submission" date="2017-07" db="EMBL/GenBank/DDBJ databases">
        <authorList>
            <person name="Talla V."/>
            <person name="Backstrom N."/>
        </authorList>
    </citation>
    <scope>NUCLEOTIDE SEQUENCE [LARGE SCALE GENOMIC DNA]</scope>
</reference>
<evidence type="ECO:0000313" key="1">
    <source>
        <dbReference type="EMBL" id="VVD05969.1"/>
    </source>
</evidence>
<dbReference type="EMBL" id="FZQP02007054">
    <property type="protein sequence ID" value="VVD05969.1"/>
    <property type="molecule type" value="Genomic_DNA"/>
</dbReference>
<organism evidence="1 2">
    <name type="scientific">Leptidea sinapis</name>
    <dbReference type="NCBI Taxonomy" id="189913"/>
    <lineage>
        <taxon>Eukaryota</taxon>
        <taxon>Metazoa</taxon>
        <taxon>Ecdysozoa</taxon>
        <taxon>Arthropoda</taxon>
        <taxon>Hexapoda</taxon>
        <taxon>Insecta</taxon>
        <taxon>Pterygota</taxon>
        <taxon>Neoptera</taxon>
        <taxon>Endopterygota</taxon>
        <taxon>Lepidoptera</taxon>
        <taxon>Glossata</taxon>
        <taxon>Ditrysia</taxon>
        <taxon>Papilionoidea</taxon>
        <taxon>Pieridae</taxon>
        <taxon>Dismorphiinae</taxon>
        <taxon>Leptidea</taxon>
    </lineage>
</organism>
<accession>A0A5E4R861</accession>
<evidence type="ECO:0000313" key="2">
    <source>
        <dbReference type="Proteomes" id="UP000324832"/>
    </source>
</evidence>
<dbReference type="Proteomes" id="UP000324832">
    <property type="component" value="Unassembled WGS sequence"/>
</dbReference>
<gene>
    <name evidence="1" type="ORF">LSINAPIS_LOCUS15415</name>
</gene>
<sequence>FKFYLCKLSSLF</sequence>
<name>A0A5E4R861_9NEOP</name>
<keyword evidence="2" id="KW-1185">Reference proteome</keyword>